<evidence type="ECO:0000256" key="4">
    <source>
        <dbReference type="ARBA" id="ARBA00022989"/>
    </source>
</evidence>
<organism evidence="10 11">
    <name type="scientific">Owenia fusiformis</name>
    <name type="common">Polychaete worm</name>
    <dbReference type="NCBI Taxonomy" id="6347"/>
    <lineage>
        <taxon>Eukaryota</taxon>
        <taxon>Metazoa</taxon>
        <taxon>Spiralia</taxon>
        <taxon>Lophotrochozoa</taxon>
        <taxon>Annelida</taxon>
        <taxon>Polychaeta</taxon>
        <taxon>Sedentaria</taxon>
        <taxon>Canalipalpata</taxon>
        <taxon>Sabellida</taxon>
        <taxon>Oweniida</taxon>
        <taxon>Oweniidae</taxon>
        <taxon>Owenia</taxon>
    </lineage>
</organism>
<keyword evidence="5 8" id="KW-0472">Membrane</keyword>
<evidence type="ECO:0000256" key="9">
    <source>
        <dbReference type="SAM" id="SignalP"/>
    </source>
</evidence>
<dbReference type="AlphaFoldDB" id="A0A8S4PBY8"/>
<dbReference type="CDD" id="cd21464">
    <property type="entry name" value="7tm_GPR137"/>
    <property type="match status" value="1"/>
</dbReference>
<evidence type="ECO:0000313" key="11">
    <source>
        <dbReference type="Proteomes" id="UP000749559"/>
    </source>
</evidence>
<dbReference type="InterPro" id="IPR029723">
    <property type="entry name" value="GPR137"/>
</dbReference>
<dbReference type="PANTHER" id="PTHR15146">
    <property type="entry name" value="INTEGRAL MEMBRANE PROTEIN GPR137"/>
    <property type="match status" value="1"/>
</dbReference>
<evidence type="ECO:0000256" key="8">
    <source>
        <dbReference type="SAM" id="Phobius"/>
    </source>
</evidence>
<feature type="transmembrane region" description="Helical" evidence="8">
    <location>
        <begin position="82"/>
        <end position="102"/>
    </location>
</feature>
<feature type="signal peptide" evidence="9">
    <location>
        <begin position="1"/>
        <end position="29"/>
    </location>
</feature>
<feature type="transmembrane region" description="Helical" evidence="8">
    <location>
        <begin position="177"/>
        <end position="199"/>
    </location>
</feature>
<keyword evidence="4 8" id="KW-1133">Transmembrane helix</keyword>
<keyword evidence="9" id="KW-0732">Signal</keyword>
<evidence type="ECO:0000256" key="6">
    <source>
        <dbReference type="ARBA" id="ARBA00023228"/>
    </source>
</evidence>
<keyword evidence="11" id="KW-1185">Reference proteome</keyword>
<dbReference type="EMBL" id="CAIIXF020000008">
    <property type="protein sequence ID" value="CAH1790938.1"/>
    <property type="molecule type" value="Genomic_DNA"/>
</dbReference>
<dbReference type="PANTHER" id="PTHR15146:SF3">
    <property type="entry name" value="THH1_TOM1_TOM3 DOMAIN-CONTAINING PROTEIN"/>
    <property type="match status" value="1"/>
</dbReference>
<dbReference type="GO" id="GO:1904263">
    <property type="term" value="P:positive regulation of TORC1 signaling"/>
    <property type="evidence" value="ECO:0007669"/>
    <property type="project" value="TreeGrafter"/>
</dbReference>
<evidence type="ECO:0000256" key="5">
    <source>
        <dbReference type="ARBA" id="ARBA00023136"/>
    </source>
</evidence>
<protein>
    <submittedName>
        <fullName evidence="10">Uncharacterized protein</fullName>
    </submittedName>
</protein>
<keyword evidence="3 8" id="KW-0812">Transmembrane</keyword>
<reference evidence="10" key="1">
    <citation type="submission" date="2022-03" db="EMBL/GenBank/DDBJ databases">
        <authorList>
            <person name="Martin C."/>
        </authorList>
    </citation>
    <scope>NUCLEOTIDE SEQUENCE</scope>
</reference>
<dbReference type="GO" id="GO:0005765">
    <property type="term" value="C:lysosomal membrane"/>
    <property type="evidence" value="ECO:0007669"/>
    <property type="project" value="UniProtKB-SubCell"/>
</dbReference>
<dbReference type="OrthoDB" id="192544at2759"/>
<accession>A0A8S4PBY8</accession>
<evidence type="ECO:0000256" key="3">
    <source>
        <dbReference type="ARBA" id="ARBA00022692"/>
    </source>
</evidence>
<dbReference type="Proteomes" id="UP000749559">
    <property type="component" value="Unassembled WGS sequence"/>
</dbReference>
<keyword evidence="6" id="KW-0458">Lysosome</keyword>
<dbReference type="GO" id="GO:0012505">
    <property type="term" value="C:endomembrane system"/>
    <property type="evidence" value="ECO:0007669"/>
    <property type="project" value="UniProtKB-SubCell"/>
</dbReference>
<gene>
    <name evidence="10" type="ORF">OFUS_LOCUS16089</name>
</gene>
<feature type="transmembrane region" description="Helical" evidence="8">
    <location>
        <begin position="42"/>
        <end position="62"/>
    </location>
</feature>
<feature type="region of interest" description="Disordered" evidence="7">
    <location>
        <begin position="235"/>
        <end position="262"/>
    </location>
</feature>
<proteinExistence type="predicted"/>
<evidence type="ECO:0000256" key="2">
    <source>
        <dbReference type="ARBA" id="ARBA00004656"/>
    </source>
</evidence>
<feature type="compositionally biased region" description="Polar residues" evidence="7">
    <location>
        <begin position="240"/>
        <end position="262"/>
    </location>
</feature>
<evidence type="ECO:0000256" key="1">
    <source>
        <dbReference type="ARBA" id="ARBA00004127"/>
    </source>
</evidence>
<comment type="subcellular location">
    <subcellularLocation>
        <location evidence="1">Endomembrane system</location>
        <topology evidence="1">Multi-pass membrane protein</topology>
    </subcellularLocation>
    <subcellularLocation>
        <location evidence="2">Lysosome membrane</location>
    </subcellularLocation>
</comment>
<name>A0A8S4PBY8_OWEFU</name>
<evidence type="ECO:0000256" key="7">
    <source>
        <dbReference type="SAM" id="MobiDB-lite"/>
    </source>
</evidence>
<feature type="chain" id="PRO_5035821155" evidence="9">
    <location>
        <begin position="30"/>
        <end position="309"/>
    </location>
</feature>
<evidence type="ECO:0000313" key="10">
    <source>
        <dbReference type="EMBL" id="CAH1790938.1"/>
    </source>
</evidence>
<sequence length="309" mass="34703">MFSLSIALWFITLCLLVLFFAQVVFKAKAKYEPHKYKRPLRAIIILAILTFLAVNITSAVLAHEQRSVPGMTIFKIIQIRVVINDSLFVVAGVSLAVCIYSMTKMSATNLVLEAKGTTTCQASVACVLIVLLYTSRAIYNLIVVFLGPSCNLPNFGYDWVNVSDQADFVNLDDRYNFATFGIVLFIWELMPTFVVIAFFRVQRPTQSMTTLNDMSSRTYNPRAYFFDNPRRYDSDDDLTRSGNSRQSLIGHSSEYGINNSGSGSMPRSFGTHQYGIPGTTPPLLFTAHSNNSQTYNHINGYQQNYYDGT</sequence>
<comment type="caution">
    <text evidence="10">The sequence shown here is derived from an EMBL/GenBank/DDBJ whole genome shotgun (WGS) entry which is preliminary data.</text>
</comment>